<dbReference type="PATRIC" id="fig|161398.10.peg.3363"/>
<evidence type="ECO:0000313" key="1">
    <source>
        <dbReference type="EMBL" id="ALO43775.1"/>
    </source>
</evidence>
<accession>A0A0S2K714</accession>
<dbReference type="InterPro" id="IPR045508">
    <property type="entry name" value="DUF6482"/>
</dbReference>
<dbReference type="RefSeq" id="WP_058031417.1">
    <property type="nucleotide sequence ID" value="NZ_CP013187.1"/>
</dbReference>
<dbReference type="Pfam" id="PF20090">
    <property type="entry name" value="DUF6482"/>
    <property type="match status" value="1"/>
</dbReference>
<evidence type="ECO:0000313" key="2">
    <source>
        <dbReference type="Proteomes" id="UP000061457"/>
    </source>
</evidence>
<dbReference type="Proteomes" id="UP000061457">
    <property type="component" value="Chromosome I"/>
</dbReference>
<sequence>MQATELKMQFEEQNLVAVILSYADSNHYLAGGVDTQGNYYLLEDRKGGTETFNSMREAEVTLAELGAESAIFEMETAYDEMIGNAKSERCKMMVHLTH</sequence>
<name>A0A0S2K714_9GAMM</name>
<dbReference type="AlphaFoldDB" id="A0A0S2K714"/>
<gene>
    <name evidence="1" type="ORF">PP2015_3299</name>
</gene>
<keyword evidence="2" id="KW-1185">Reference proteome</keyword>
<organism evidence="1 2">
    <name type="scientific">Pseudoalteromonas phenolica</name>
    <dbReference type="NCBI Taxonomy" id="161398"/>
    <lineage>
        <taxon>Bacteria</taxon>
        <taxon>Pseudomonadati</taxon>
        <taxon>Pseudomonadota</taxon>
        <taxon>Gammaproteobacteria</taxon>
        <taxon>Alteromonadales</taxon>
        <taxon>Pseudoalteromonadaceae</taxon>
        <taxon>Pseudoalteromonas</taxon>
    </lineage>
</organism>
<dbReference type="OrthoDB" id="6266681at2"/>
<reference evidence="1 2" key="1">
    <citation type="submission" date="2015-11" db="EMBL/GenBank/DDBJ databases">
        <authorList>
            <person name="Zhang Y."/>
            <person name="Guo Z."/>
        </authorList>
    </citation>
    <scope>NUCLEOTIDE SEQUENCE [LARGE SCALE GENOMIC DNA]</scope>
    <source>
        <strain evidence="1 2">KCTC 12086</strain>
    </source>
</reference>
<dbReference type="EMBL" id="CP013187">
    <property type="protein sequence ID" value="ALO43775.1"/>
    <property type="molecule type" value="Genomic_DNA"/>
</dbReference>
<dbReference type="KEGG" id="pphe:PP2015_3299"/>
<proteinExistence type="predicted"/>
<dbReference type="STRING" id="161398.PP2015_3299"/>
<protein>
    <submittedName>
        <fullName evidence="1">Uncharacterized protein</fullName>
    </submittedName>
</protein>